<dbReference type="CDD" id="cd20069">
    <property type="entry name" value="5TM_Oxa1-like"/>
    <property type="match status" value="1"/>
</dbReference>
<accession>G7E7B5</accession>
<keyword evidence="5" id="KW-0809">Transit peptide</keyword>
<evidence type="ECO:0000259" key="12">
    <source>
        <dbReference type="Pfam" id="PF02096"/>
    </source>
</evidence>
<evidence type="ECO:0000313" key="14">
    <source>
        <dbReference type="Proteomes" id="UP000009131"/>
    </source>
</evidence>
<dbReference type="eggNOG" id="KOG1239">
    <property type="taxonomic scope" value="Eukaryota"/>
</dbReference>
<proteinExistence type="inferred from homology"/>
<dbReference type="GO" id="GO:0032977">
    <property type="term" value="F:membrane insertase activity"/>
    <property type="evidence" value="ECO:0007669"/>
    <property type="project" value="InterPro"/>
</dbReference>
<feature type="transmembrane region" description="Helical" evidence="11">
    <location>
        <begin position="291"/>
        <end position="310"/>
    </location>
</feature>
<dbReference type="InterPro" id="IPR028055">
    <property type="entry name" value="YidC/Oxa/ALB_C"/>
</dbReference>
<feature type="region of interest" description="Disordered" evidence="10">
    <location>
        <begin position="81"/>
        <end position="101"/>
    </location>
</feature>
<dbReference type="STRING" id="764103.G7E7B5"/>
<sequence length="496" mass="54209">MSLLQRSRQAIAGPSRLRLEHLSGSSIAQSRRRLTQPAGPASSSLLLTSSRTLATRRSGRYVDFGRRALSYDVLGRLGPKEPSWPAASPDANELAQATAQESAQVSTQPAESMAEEVVAQVEATTDAVVANVETASHTLAEYGLGQSWWPSSLVQQMLENIHTATGLPWWATTIVAVVITRSLIFPIVANGMANNARIANINPQMKPLMAELKEARANSDTAKVQAVSQKAQALYIANNCSPLKMLGPVAAQATTAITFFFALRGMAYAKYPSLLDGGLGWFTDLTLRDPYYALPIASAVATLIVLETGVETGNEASKNMKIAFRFLAVVSIAFVATFPAAMLWYWTINNTWSLIQAFIMRLPAVRNYYDIPERKKQPVLPNAPPELSFTDSIRKTWNDQVATAQQKASARTAEQRQYNAIRQPDARTYLAPARRQTIAQAQVRLDDLAHSVGAPASASRNSHSILASTSETDFRAQKAQRLQAARLRKLENARSR</sequence>
<protein>
    <recommendedName>
        <fullName evidence="12">Membrane insertase YidC/Oxa/ALB C-terminal domain-containing protein</fullName>
    </recommendedName>
</protein>
<organism evidence="13 14">
    <name type="scientific">Mixia osmundae (strain CBS 9802 / IAM 14324 / JCM 22182 / KY 12970)</name>
    <dbReference type="NCBI Taxonomy" id="764103"/>
    <lineage>
        <taxon>Eukaryota</taxon>
        <taxon>Fungi</taxon>
        <taxon>Dikarya</taxon>
        <taxon>Basidiomycota</taxon>
        <taxon>Pucciniomycotina</taxon>
        <taxon>Mixiomycetes</taxon>
        <taxon>Mixiales</taxon>
        <taxon>Mixiaceae</taxon>
        <taxon>Mixia</taxon>
    </lineage>
</organism>
<dbReference type="Pfam" id="PF02096">
    <property type="entry name" value="60KD_IMP"/>
    <property type="match status" value="1"/>
</dbReference>
<evidence type="ECO:0000256" key="8">
    <source>
        <dbReference type="ARBA" id="ARBA00023136"/>
    </source>
</evidence>
<evidence type="ECO:0000256" key="7">
    <source>
        <dbReference type="ARBA" id="ARBA00023128"/>
    </source>
</evidence>
<reference evidence="13 14" key="2">
    <citation type="journal article" date="2012" name="Open Biol.">
        <title>Characteristics of nucleosomes and linker DNA regions on the genome of the basidiomycete Mixia osmundae revealed by mono- and dinucleosome mapping.</title>
        <authorList>
            <person name="Nishida H."/>
            <person name="Kondo S."/>
            <person name="Matsumoto T."/>
            <person name="Suzuki Y."/>
            <person name="Yoshikawa H."/>
            <person name="Taylor T.D."/>
            <person name="Sugiyama J."/>
        </authorList>
    </citation>
    <scope>NUCLEOTIDE SEQUENCE [LARGE SCALE GENOMIC DNA]</scope>
    <source>
        <strain evidence="14">CBS 9802 / IAM 14324 / JCM 22182 / KY 12970</strain>
    </source>
</reference>
<gene>
    <name evidence="13" type="primary">Mo05413</name>
    <name evidence="13" type="ORF">E5Q_05413</name>
</gene>
<feature type="transmembrane region" description="Helical" evidence="11">
    <location>
        <begin position="167"/>
        <end position="188"/>
    </location>
</feature>
<dbReference type="OMA" id="GWKNAQT"/>
<comment type="similarity">
    <text evidence="2 9">Belongs to the OXA1/ALB3/YidC family.</text>
</comment>
<dbReference type="OrthoDB" id="2148490at2759"/>
<keyword evidence="8 11" id="KW-0472">Membrane</keyword>
<feature type="transmembrane region" description="Helical" evidence="11">
    <location>
        <begin position="249"/>
        <end position="271"/>
    </location>
</feature>
<dbReference type="InParanoid" id="G7E7B5"/>
<keyword evidence="6 11" id="KW-1133">Transmembrane helix</keyword>
<dbReference type="HOGENOM" id="CLU_549912_0_0_1"/>
<dbReference type="InterPro" id="IPR001708">
    <property type="entry name" value="YidC/ALB3/OXA1/COX18"/>
</dbReference>
<name>G7E7B5_MIXOS</name>
<evidence type="ECO:0000256" key="4">
    <source>
        <dbReference type="ARBA" id="ARBA00022792"/>
    </source>
</evidence>
<keyword evidence="4" id="KW-0999">Mitochondrion inner membrane</keyword>
<dbReference type="RefSeq" id="XP_014571278.1">
    <property type="nucleotide sequence ID" value="XM_014715792.1"/>
</dbReference>
<evidence type="ECO:0000313" key="13">
    <source>
        <dbReference type="EMBL" id="GAA98725.1"/>
    </source>
</evidence>
<dbReference type="GO" id="GO:0032979">
    <property type="term" value="P:protein insertion into mitochondrial inner membrane from matrix"/>
    <property type="evidence" value="ECO:0007669"/>
    <property type="project" value="TreeGrafter"/>
</dbReference>
<dbReference type="PANTHER" id="PTHR12428">
    <property type="entry name" value="OXA1"/>
    <property type="match status" value="1"/>
</dbReference>
<reference evidence="13 14" key="1">
    <citation type="journal article" date="2011" name="J. Gen. Appl. Microbiol.">
        <title>Draft genome sequencing of the enigmatic basidiomycete Mixia osmundae.</title>
        <authorList>
            <person name="Nishida H."/>
            <person name="Nagatsuka Y."/>
            <person name="Sugiyama J."/>
        </authorList>
    </citation>
    <scope>NUCLEOTIDE SEQUENCE [LARGE SCALE GENOMIC DNA]</scope>
    <source>
        <strain evidence="14">CBS 9802 / IAM 14324 / JCM 22182 / KY 12970</strain>
    </source>
</reference>
<feature type="transmembrane region" description="Helical" evidence="11">
    <location>
        <begin position="322"/>
        <end position="346"/>
    </location>
</feature>
<evidence type="ECO:0000256" key="6">
    <source>
        <dbReference type="ARBA" id="ARBA00022989"/>
    </source>
</evidence>
<dbReference type="AlphaFoldDB" id="G7E7B5"/>
<evidence type="ECO:0000256" key="1">
    <source>
        <dbReference type="ARBA" id="ARBA00004448"/>
    </source>
</evidence>
<dbReference type="EMBL" id="BABT02000163">
    <property type="protein sequence ID" value="GAA98725.1"/>
    <property type="molecule type" value="Genomic_DNA"/>
</dbReference>
<comment type="subcellular location">
    <subcellularLocation>
        <location evidence="9">Membrane</location>
        <topology evidence="9">Multi-pass membrane protein</topology>
    </subcellularLocation>
    <subcellularLocation>
        <location evidence="1">Mitochondrion inner membrane</location>
        <topology evidence="1">Multi-pass membrane protein</topology>
    </subcellularLocation>
</comment>
<evidence type="ECO:0000256" key="2">
    <source>
        <dbReference type="ARBA" id="ARBA00009877"/>
    </source>
</evidence>
<keyword evidence="7" id="KW-0496">Mitochondrion</keyword>
<feature type="domain" description="Membrane insertase YidC/Oxa/ALB C-terminal" evidence="12">
    <location>
        <begin position="169"/>
        <end position="361"/>
    </location>
</feature>
<evidence type="ECO:0000256" key="3">
    <source>
        <dbReference type="ARBA" id="ARBA00022692"/>
    </source>
</evidence>
<dbReference type="Proteomes" id="UP000009131">
    <property type="component" value="Unassembled WGS sequence"/>
</dbReference>
<evidence type="ECO:0000256" key="11">
    <source>
        <dbReference type="SAM" id="Phobius"/>
    </source>
</evidence>
<comment type="caution">
    <text evidence="13">The sequence shown here is derived from an EMBL/GenBank/DDBJ whole genome shotgun (WGS) entry which is preliminary data.</text>
</comment>
<dbReference type="FunCoup" id="G7E7B5">
    <property type="interactions" value="289"/>
</dbReference>
<evidence type="ECO:0000256" key="9">
    <source>
        <dbReference type="RuleBase" id="RU003945"/>
    </source>
</evidence>
<evidence type="ECO:0000256" key="10">
    <source>
        <dbReference type="SAM" id="MobiDB-lite"/>
    </source>
</evidence>
<dbReference type="PANTHER" id="PTHR12428:SF66">
    <property type="entry name" value="MITOCHONDRIAL INNER MEMBRANE PROTEIN OXA1L"/>
    <property type="match status" value="1"/>
</dbReference>
<dbReference type="GO" id="GO:0005743">
    <property type="term" value="C:mitochondrial inner membrane"/>
    <property type="evidence" value="ECO:0007669"/>
    <property type="project" value="UniProtKB-SubCell"/>
</dbReference>
<keyword evidence="14" id="KW-1185">Reference proteome</keyword>
<keyword evidence="3 9" id="KW-0812">Transmembrane</keyword>
<evidence type="ECO:0000256" key="5">
    <source>
        <dbReference type="ARBA" id="ARBA00022946"/>
    </source>
</evidence>